<feature type="region of interest" description="Disordered" evidence="7">
    <location>
        <begin position="69"/>
        <end position="93"/>
    </location>
</feature>
<dbReference type="Gene3D" id="1.10.640.10">
    <property type="entry name" value="Haem peroxidase domain superfamily, animal type"/>
    <property type="match status" value="1"/>
</dbReference>
<dbReference type="InterPro" id="IPR001128">
    <property type="entry name" value="Cyt_P450"/>
</dbReference>
<evidence type="ECO:0000256" key="5">
    <source>
        <dbReference type="ARBA" id="ARBA00023004"/>
    </source>
</evidence>
<dbReference type="InParanoid" id="A0A507BDF9"/>
<dbReference type="RefSeq" id="XP_030996499.1">
    <property type="nucleotide sequence ID" value="XM_031139676.1"/>
</dbReference>
<evidence type="ECO:0000256" key="2">
    <source>
        <dbReference type="ARBA" id="ARBA00022723"/>
    </source>
</evidence>
<keyword evidence="6" id="KW-0349">Heme</keyword>
<evidence type="ECO:0000313" key="9">
    <source>
        <dbReference type="Proteomes" id="UP000319257"/>
    </source>
</evidence>
<keyword evidence="3" id="KW-0223">Dioxygenase</keyword>
<feature type="compositionally biased region" description="Low complexity" evidence="7">
    <location>
        <begin position="27"/>
        <end position="36"/>
    </location>
</feature>
<dbReference type="AlphaFoldDB" id="A0A507BDF9"/>
<dbReference type="Proteomes" id="UP000319257">
    <property type="component" value="Unassembled WGS sequence"/>
</dbReference>
<dbReference type="GeneID" id="41972630"/>
<dbReference type="GO" id="GO:0004601">
    <property type="term" value="F:peroxidase activity"/>
    <property type="evidence" value="ECO:0007669"/>
    <property type="project" value="InterPro"/>
</dbReference>
<protein>
    <recommendedName>
        <fullName evidence="10">Linoleate diol synthase</fullName>
    </recommendedName>
</protein>
<dbReference type="SUPFAM" id="SSF48113">
    <property type="entry name" value="Heme-dependent peroxidases"/>
    <property type="match status" value="1"/>
</dbReference>
<dbReference type="PANTHER" id="PTHR11903:SF13">
    <property type="entry name" value="LINOLEATE 10R-LIPOXYGENASE"/>
    <property type="match status" value="1"/>
</dbReference>
<keyword evidence="4" id="KW-0560">Oxidoreductase</keyword>
<dbReference type="GO" id="GO:0005506">
    <property type="term" value="F:iron ion binding"/>
    <property type="evidence" value="ECO:0007669"/>
    <property type="project" value="InterPro"/>
</dbReference>
<comment type="caution">
    <text evidence="8">The sequence shown here is derived from an EMBL/GenBank/DDBJ whole genome shotgun (WGS) entry which is preliminary data.</text>
</comment>
<keyword evidence="5 6" id="KW-0408">Iron</keyword>
<dbReference type="PANTHER" id="PTHR11903">
    <property type="entry name" value="PROSTAGLANDIN G/H SYNTHASE"/>
    <property type="match status" value="1"/>
</dbReference>
<evidence type="ECO:0008006" key="10">
    <source>
        <dbReference type="Google" id="ProtNLM"/>
    </source>
</evidence>
<evidence type="ECO:0000256" key="1">
    <source>
        <dbReference type="ARBA" id="ARBA00011881"/>
    </source>
</evidence>
<sequence length="1124" mass="126510">MSEPQGTNGTNGTNGVHGASGQKHLESTASHASSSSGNELKSRPAPLANGGKAMKANRKGVTAAFSQIGQLVHSSKRPLPTQNGDGTYSEKKKQTGLRNDLKYLRLKDFKTLFDLASSKMKGPVVDDKTMIMERVIQLVAALPSHSRKRVQLTNTFLNELWYTLEHPPLNYIGDHYQYRQPDGSNNNPMFPQLGAAGNTYARSVRPSVVAPGAMPDPGLIFDSIMGRGQYRKHPNNVSSVLWYWATIIIHDLFWTDYRDMSKSKTSSYLDLSPLYGSNQEMQDTIRTFKDGKLKPDSYADKRLIGMPPGVSVILIMFNRFHNHVAENLAAINEGGRFTPPSKSLEGEKAEAAWKKYDNDLFQTARLVTSGLYINITLVDYVRNIVNLNRCDTTWTLDPRQDMGIDADTAKGAERGTGNVVSAEFNLCYRWHSCISAKDDKWIQEFYAKLFGKPADQVSHMDLINGFSTFEKSIPEDPLDRVFGGFTRGADGRFNDDDLVNCISDAVEDCAGAFGAKNVPQAMRPVEILGILQGRKWNVAGLNEFRKHFGLKPYERFEDINSDPVVADQLRHLYEHPDFVELYPGMVAEEAKEPMVPGVGIAPTYTISRVVLSDAVCLVRGDRHYTTDYTPRNLTNWGYNEVQYDLNVNHGCVFYKLFIRAFPNHFKQNSIYAHYPMVIPSENRRIMESIGRADRFDYGRPTPIPPRINITSYGAAKYILENQDRYKVTWHEGLTFLMGKGGARFMLSGDTPDHAGQRKCMHAQLYKDEWRAHIKQFYAQITEQLLRDNSHRVAGRRQVDIIRDVGNISHVHFAARVFNLPLKTKENPKGIYTEHELYMVLALIFVTIFFDIDPVKSFPLRQATKTVCDQLGKLIETNVKITRRFGVRGLFSGSARRDDPLAMYGVHMVQGLAKSGLSNYDIAWSQILPTAGAMVPNQAEVFAQAVDFYLSDAGQPYLPELERVARSTVSPETDALLLGYVMEGIRLAGTFGSYREVAADDTIMEDDGREVPVKSGDRVFVSFVSAARDPHHFPEPETVNPRRPLSEYIHYGVGPHACLGKDASQIALTEMFRVLFRKKNVRRSPGPQGELKKVPRPGGFFVYMREDWGSLFPFPVTMKIMWDEE</sequence>
<evidence type="ECO:0000256" key="7">
    <source>
        <dbReference type="SAM" id="MobiDB-lite"/>
    </source>
</evidence>
<name>A0A507BDF9_9PEZI</name>
<dbReference type="STRING" id="1093900.A0A507BDF9"/>
<evidence type="ECO:0000256" key="3">
    <source>
        <dbReference type="ARBA" id="ARBA00022964"/>
    </source>
</evidence>
<dbReference type="GO" id="GO:0051213">
    <property type="term" value="F:dioxygenase activity"/>
    <property type="evidence" value="ECO:0007669"/>
    <property type="project" value="UniProtKB-KW"/>
</dbReference>
<dbReference type="InterPro" id="IPR019791">
    <property type="entry name" value="Haem_peroxidase_animal"/>
</dbReference>
<feature type="region of interest" description="Disordered" evidence="7">
    <location>
        <begin position="1"/>
        <end position="56"/>
    </location>
</feature>
<dbReference type="EMBL" id="SKBQ01000026">
    <property type="protein sequence ID" value="TPX14788.1"/>
    <property type="molecule type" value="Genomic_DNA"/>
</dbReference>
<dbReference type="Pfam" id="PF00067">
    <property type="entry name" value="p450"/>
    <property type="match status" value="1"/>
</dbReference>
<dbReference type="CDD" id="cd20612">
    <property type="entry name" value="CYP_LDS-like_C"/>
    <property type="match status" value="1"/>
</dbReference>
<dbReference type="InterPro" id="IPR050783">
    <property type="entry name" value="Oxylipin_biosynth_metab"/>
</dbReference>
<accession>A0A507BDF9</accession>
<dbReference type="OrthoDB" id="823504at2759"/>
<organism evidence="8 9">
    <name type="scientific">Thyridium curvatum</name>
    <dbReference type="NCBI Taxonomy" id="1093900"/>
    <lineage>
        <taxon>Eukaryota</taxon>
        <taxon>Fungi</taxon>
        <taxon>Dikarya</taxon>
        <taxon>Ascomycota</taxon>
        <taxon>Pezizomycotina</taxon>
        <taxon>Sordariomycetes</taxon>
        <taxon>Sordariomycetidae</taxon>
        <taxon>Thyridiales</taxon>
        <taxon>Thyridiaceae</taxon>
        <taxon>Thyridium</taxon>
    </lineage>
</organism>
<feature type="binding site" description="axial binding residue" evidence="6">
    <location>
        <position position="431"/>
    </location>
    <ligand>
        <name>heme b</name>
        <dbReference type="ChEBI" id="CHEBI:60344"/>
    </ligand>
    <ligandPart>
        <name>Fe</name>
        <dbReference type="ChEBI" id="CHEBI:18248"/>
    </ligandPart>
</feature>
<dbReference type="InterPro" id="IPR036396">
    <property type="entry name" value="Cyt_P450_sf"/>
</dbReference>
<dbReference type="GO" id="GO:0016705">
    <property type="term" value="F:oxidoreductase activity, acting on paired donors, with incorporation or reduction of molecular oxygen"/>
    <property type="evidence" value="ECO:0007669"/>
    <property type="project" value="InterPro"/>
</dbReference>
<dbReference type="CDD" id="cd09817">
    <property type="entry name" value="linoleate_diol_synthase_like"/>
    <property type="match status" value="1"/>
</dbReference>
<dbReference type="Gene3D" id="1.10.630.10">
    <property type="entry name" value="Cytochrome P450"/>
    <property type="match status" value="1"/>
</dbReference>
<reference evidence="8 9" key="1">
    <citation type="submission" date="2019-06" db="EMBL/GenBank/DDBJ databases">
        <title>Draft genome sequence of the filamentous fungus Phialemoniopsis curvata isolated from diesel fuel.</title>
        <authorList>
            <person name="Varaljay V.A."/>
            <person name="Lyon W.J."/>
            <person name="Crouch A.L."/>
            <person name="Drake C.E."/>
            <person name="Hollomon J.M."/>
            <person name="Nadeau L.J."/>
            <person name="Nunn H.S."/>
            <person name="Stevenson B.S."/>
            <person name="Bojanowski C.L."/>
            <person name="Crookes-Goodson W.J."/>
        </authorList>
    </citation>
    <scope>NUCLEOTIDE SEQUENCE [LARGE SCALE GENOMIC DNA]</scope>
    <source>
        <strain evidence="8 9">D216</strain>
    </source>
</reference>
<dbReference type="PROSITE" id="PS50292">
    <property type="entry name" value="PEROXIDASE_3"/>
    <property type="match status" value="1"/>
</dbReference>
<dbReference type="GO" id="GO:0006979">
    <property type="term" value="P:response to oxidative stress"/>
    <property type="evidence" value="ECO:0007669"/>
    <property type="project" value="InterPro"/>
</dbReference>
<dbReference type="GO" id="GO:0006631">
    <property type="term" value="P:fatty acid metabolic process"/>
    <property type="evidence" value="ECO:0007669"/>
    <property type="project" value="UniProtKB-ARBA"/>
</dbReference>
<comment type="subunit">
    <text evidence="1">Homotetramer.</text>
</comment>
<evidence type="ECO:0000256" key="4">
    <source>
        <dbReference type="ARBA" id="ARBA00023002"/>
    </source>
</evidence>
<dbReference type="InterPro" id="IPR037120">
    <property type="entry name" value="Haem_peroxidase_sf_animal"/>
</dbReference>
<evidence type="ECO:0000313" key="8">
    <source>
        <dbReference type="EMBL" id="TPX14788.1"/>
    </source>
</evidence>
<dbReference type="PRINTS" id="PR00457">
    <property type="entry name" value="ANPEROXIDASE"/>
</dbReference>
<dbReference type="InterPro" id="IPR034812">
    <property type="entry name" value="Ppo-like_N"/>
</dbReference>
<evidence type="ECO:0000256" key="6">
    <source>
        <dbReference type="PIRSR" id="PIRSR619791-2"/>
    </source>
</evidence>
<keyword evidence="9" id="KW-1185">Reference proteome</keyword>
<dbReference type="SUPFAM" id="SSF48264">
    <property type="entry name" value="Cytochrome P450"/>
    <property type="match status" value="1"/>
</dbReference>
<dbReference type="GO" id="GO:0020037">
    <property type="term" value="F:heme binding"/>
    <property type="evidence" value="ECO:0007669"/>
    <property type="project" value="InterPro"/>
</dbReference>
<dbReference type="InterPro" id="IPR010255">
    <property type="entry name" value="Haem_peroxidase_sf"/>
</dbReference>
<dbReference type="GO" id="GO:0004497">
    <property type="term" value="F:monooxygenase activity"/>
    <property type="evidence" value="ECO:0007669"/>
    <property type="project" value="InterPro"/>
</dbReference>
<dbReference type="Pfam" id="PF03098">
    <property type="entry name" value="An_peroxidase"/>
    <property type="match status" value="2"/>
</dbReference>
<feature type="compositionally biased region" description="Low complexity" evidence="7">
    <location>
        <begin position="1"/>
        <end position="14"/>
    </location>
</feature>
<keyword evidence="2 6" id="KW-0479">Metal-binding</keyword>
<gene>
    <name evidence="8" type="ORF">E0L32_005183</name>
</gene>
<proteinExistence type="predicted"/>